<dbReference type="OrthoDB" id="9794572at2"/>
<dbReference type="InterPro" id="IPR023296">
    <property type="entry name" value="Glyco_hydro_beta-prop_sf"/>
</dbReference>
<proteinExistence type="predicted"/>
<dbReference type="SUPFAM" id="SSF75005">
    <property type="entry name" value="Arabinanase/levansucrase/invertase"/>
    <property type="match status" value="1"/>
</dbReference>
<reference evidence="2" key="1">
    <citation type="submission" date="2017-01" db="EMBL/GenBank/DDBJ databases">
        <authorList>
            <person name="Varghese N."/>
            <person name="Submissions S."/>
        </authorList>
    </citation>
    <scope>NUCLEOTIDE SEQUENCE [LARGE SCALE GENOMIC DNA]</scope>
    <source>
        <strain evidence="2">DSM 15366</strain>
    </source>
</reference>
<evidence type="ECO:0000313" key="2">
    <source>
        <dbReference type="Proteomes" id="UP000186953"/>
    </source>
</evidence>
<dbReference type="PROSITE" id="PS51257">
    <property type="entry name" value="PROKAR_LIPOPROTEIN"/>
    <property type="match status" value="1"/>
</dbReference>
<dbReference type="CDD" id="cd08994">
    <property type="entry name" value="GH43_62_32_68_117_130-like"/>
    <property type="match status" value="1"/>
</dbReference>
<dbReference type="AlphaFoldDB" id="A0A1N6S5F4"/>
<dbReference type="Gene3D" id="2.115.10.20">
    <property type="entry name" value="Glycosyl hydrolase domain, family 43"/>
    <property type="match status" value="1"/>
</dbReference>
<protein>
    <recommendedName>
        <fullName evidence="3">Glycosyl hydrolases family 43</fullName>
    </recommendedName>
</protein>
<dbReference type="EMBL" id="FTMA01000001">
    <property type="protein sequence ID" value="SIQ36348.1"/>
    <property type="molecule type" value="Genomic_DNA"/>
</dbReference>
<dbReference type="RefSeq" id="WP_076547715.1">
    <property type="nucleotide sequence ID" value="NZ_FTMA01000001.1"/>
</dbReference>
<organism evidence="1 2">
    <name type="scientific">Maribacter ulvicola</name>
    <dbReference type="NCBI Taxonomy" id="228959"/>
    <lineage>
        <taxon>Bacteria</taxon>
        <taxon>Pseudomonadati</taxon>
        <taxon>Bacteroidota</taxon>
        <taxon>Flavobacteriia</taxon>
        <taxon>Flavobacteriales</taxon>
        <taxon>Flavobacteriaceae</taxon>
        <taxon>Maribacter</taxon>
    </lineage>
</organism>
<accession>A0A1N6S5F4</accession>
<sequence length="365" mass="41508">MKKRPYTNIALIIIFTILISCKTENKKAIEKTVEITDFSKLLQPVPLHSKVVEDGYYVWGGSVVKGKDGLYHMYYSRWLKEYGFDAWVTHSEIAHATSENAAGPFKFKEVALPIRGAEFWDGLTTHNPTIHRFNDKYYLYYMGTTGDGKVSTNGLNFMHRNNQRIGMAWADDPSGPWHRSESPIIDVSQDKQAYDALMVSNPSVSKMKDGKILMIYKAVAKHKKMPFGGPVTHLAAIADSPEGPFNKKTQLIFYKEGEAFPAEDPYIWYEKKDNRYYAIVKDMTGTFTNQGMSLALFTSMNGLDWKPAKNALVTKREIEWANGELEKVGRLERPQLLIENNQPAMLYCAVQVNGNTFNVHIPLKK</sequence>
<dbReference type="STRING" id="228959.SAMN05421797_1011525"/>
<evidence type="ECO:0008006" key="3">
    <source>
        <dbReference type="Google" id="ProtNLM"/>
    </source>
</evidence>
<gene>
    <name evidence="1" type="ORF">SAMN05421797_1011525</name>
</gene>
<keyword evidence="2" id="KW-1185">Reference proteome</keyword>
<dbReference type="Proteomes" id="UP000186953">
    <property type="component" value="Unassembled WGS sequence"/>
</dbReference>
<name>A0A1N6S5F4_9FLAO</name>
<evidence type="ECO:0000313" key="1">
    <source>
        <dbReference type="EMBL" id="SIQ36348.1"/>
    </source>
</evidence>